<dbReference type="Proteomes" id="UP000623467">
    <property type="component" value="Unassembled WGS sequence"/>
</dbReference>
<evidence type="ECO:0000256" key="5">
    <source>
        <dbReference type="PROSITE-ProRule" id="PRU00708"/>
    </source>
</evidence>
<evidence type="ECO:0000259" key="7">
    <source>
        <dbReference type="Pfam" id="PF23276"/>
    </source>
</evidence>
<dbReference type="OrthoDB" id="185373at2759"/>
<feature type="domain" description="Pentatricopeptide repeat-containing protein-mitochondrial" evidence="7">
    <location>
        <begin position="261"/>
        <end position="391"/>
    </location>
</feature>
<feature type="repeat" description="PPR" evidence="5">
    <location>
        <begin position="84"/>
        <end position="118"/>
    </location>
</feature>
<dbReference type="InterPro" id="IPR002885">
    <property type="entry name" value="PPR_rpt"/>
</dbReference>
<comment type="subunit">
    <text evidence="4">Binds to mitochondrial small subunit 15S rRNA.</text>
</comment>
<sequence length="891" mass="97504">MLRQIATCERKAILSCARRYASAESTLRAQPWAFQDAPDAFQKTQIRTTTARFNLDMAAKADVGASPACFALAAEMKQQGIKPNVTTYNTLLRALAQGAYGPATLATLEDMLAVGVTPNTTSLNHILDAHRTVPSSFIPYILTRLEALEVTPNATTYTLLITRFVAEQNLEVALQYFHAMKAHNLLPDVAAAQAVIVLAAKQGFPRLAIDIATTFENETFRKVEDSVWLACLHSSAAELYAEGVSKSWYTLVTDLTISPDEGLCTLVLHTAGRNGLPDLATDALRVLKVLGVPWMEHHLAPLFEAFCRAERYQDAFSTLAIMRQSNVYPTTHTALPIVRAVEQRPEILDDLWETLSRMHNTGLPVDPSACNALLQASVSTQPLSRAVGDYTMLKSLGVHPSVEAFHIYIDGCISAGNVAYGELAWQQLKEAQVALDHDVFGKMITLHLTQDTYDDAFLYLEEMQSANHVPAQHLYEALAVKCATNGDSRYLVALDEMKAVGYKATPELELHCSELNQAADVRLRAEALKNPRFGRLGVDARFSGNVHIVQPSKRDYQQPIPQTHSTFPEPLPVYLARNNKVPGATLPTTNPRDADCGRFSLSLKGMRRDLRKMSFRSKPLVMEIETALVAWLEAGGTQLAPDGPQVRNPSGTAVGSSGTVVEISRTPLQLVWRMTNDADAFCSLRGALHCKVVSFSKEVSGQRLTYLLRPNVNYPAYHAAIGVDTPPATDVDLSSQLDTDSEFASDYDARSEAGEDATGRDHIADAAASHLPSVPERPERPDFLDDDWSEVGDVEDGGESGNESAMVQSIDSLGDPDATFVVQSSLAQLSLRSRTMDHVARDRDRSTSSPSRSPTRPIRPGISSTPSTRPCPPPSIPPPPLPYILMFVYIE</sequence>
<evidence type="ECO:0000256" key="3">
    <source>
        <dbReference type="ARBA" id="ARBA00044493"/>
    </source>
</evidence>
<dbReference type="PANTHER" id="PTHR47447">
    <property type="entry name" value="OS03G0856100 PROTEIN"/>
    <property type="match status" value="1"/>
</dbReference>
<evidence type="ECO:0000313" key="9">
    <source>
        <dbReference type="Proteomes" id="UP000623467"/>
    </source>
</evidence>
<evidence type="ECO:0000256" key="1">
    <source>
        <dbReference type="ARBA" id="ARBA00006192"/>
    </source>
</evidence>
<organism evidence="8 9">
    <name type="scientific">Mycena sanguinolenta</name>
    <dbReference type="NCBI Taxonomy" id="230812"/>
    <lineage>
        <taxon>Eukaryota</taxon>
        <taxon>Fungi</taxon>
        <taxon>Dikarya</taxon>
        <taxon>Basidiomycota</taxon>
        <taxon>Agaricomycotina</taxon>
        <taxon>Agaricomycetes</taxon>
        <taxon>Agaricomycetidae</taxon>
        <taxon>Agaricales</taxon>
        <taxon>Marasmiineae</taxon>
        <taxon>Mycenaceae</taxon>
        <taxon>Mycena</taxon>
    </lineage>
</organism>
<dbReference type="Gene3D" id="1.25.40.10">
    <property type="entry name" value="Tetratricopeptide repeat domain"/>
    <property type="match status" value="4"/>
</dbReference>
<evidence type="ECO:0000256" key="2">
    <source>
        <dbReference type="ARBA" id="ARBA00022737"/>
    </source>
</evidence>
<feature type="compositionally biased region" description="Acidic residues" evidence="6">
    <location>
        <begin position="784"/>
        <end position="798"/>
    </location>
</feature>
<feature type="compositionally biased region" description="Low complexity" evidence="6">
    <location>
        <begin position="847"/>
        <end position="868"/>
    </location>
</feature>
<comment type="caution">
    <text evidence="8">The sequence shown here is derived from an EMBL/GenBank/DDBJ whole genome shotgun (WGS) entry which is preliminary data.</text>
</comment>
<feature type="region of interest" description="Disordered" evidence="6">
    <location>
        <begin position="833"/>
        <end position="880"/>
    </location>
</feature>
<dbReference type="NCBIfam" id="TIGR00756">
    <property type="entry name" value="PPR"/>
    <property type="match status" value="1"/>
</dbReference>
<dbReference type="InterPro" id="IPR057027">
    <property type="entry name" value="TPR_mt"/>
</dbReference>
<dbReference type="PROSITE" id="PS51375">
    <property type="entry name" value="PPR"/>
    <property type="match status" value="2"/>
</dbReference>
<feature type="compositionally biased region" description="Basic and acidic residues" evidence="6">
    <location>
        <begin position="834"/>
        <end position="846"/>
    </location>
</feature>
<evidence type="ECO:0000256" key="4">
    <source>
        <dbReference type="ARBA" id="ARBA00044511"/>
    </source>
</evidence>
<evidence type="ECO:0000256" key="6">
    <source>
        <dbReference type="SAM" id="MobiDB-lite"/>
    </source>
</evidence>
<dbReference type="PANTHER" id="PTHR47447:SF17">
    <property type="entry name" value="OS12G0638900 PROTEIN"/>
    <property type="match status" value="1"/>
</dbReference>
<name>A0A8H6ZE96_9AGAR</name>
<reference evidence="8" key="1">
    <citation type="submission" date="2020-05" db="EMBL/GenBank/DDBJ databases">
        <title>Mycena genomes resolve the evolution of fungal bioluminescence.</title>
        <authorList>
            <person name="Tsai I.J."/>
        </authorList>
    </citation>
    <scope>NUCLEOTIDE SEQUENCE</scope>
    <source>
        <strain evidence="8">160909Yilan</strain>
    </source>
</reference>
<feature type="repeat" description="PPR" evidence="5">
    <location>
        <begin position="153"/>
        <end position="187"/>
    </location>
</feature>
<dbReference type="Pfam" id="PF13812">
    <property type="entry name" value="PPR_3"/>
    <property type="match status" value="2"/>
</dbReference>
<dbReference type="Pfam" id="PF23276">
    <property type="entry name" value="TPR_24"/>
    <property type="match status" value="1"/>
</dbReference>
<dbReference type="AlphaFoldDB" id="A0A8H6ZE96"/>
<dbReference type="EMBL" id="JACAZH010000001">
    <property type="protein sequence ID" value="KAF7376097.1"/>
    <property type="molecule type" value="Genomic_DNA"/>
</dbReference>
<comment type="similarity">
    <text evidence="1">Belongs to the CCM1 family.</text>
</comment>
<accession>A0A8H6ZE96</accession>
<feature type="compositionally biased region" description="Pro residues" evidence="6">
    <location>
        <begin position="869"/>
        <end position="880"/>
    </location>
</feature>
<keyword evidence="9" id="KW-1185">Reference proteome</keyword>
<proteinExistence type="inferred from homology"/>
<feature type="region of interest" description="Disordered" evidence="6">
    <location>
        <begin position="768"/>
        <end position="804"/>
    </location>
</feature>
<evidence type="ECO:0000313" key="8">
    <source>
        <dbReference type="EMBL" id="KAF7376097.1"/>
    </source>
</evidence>
<keyword evidence="2" id="KW-0677">Repeat</keyword>
<dbReference type="InterPro" id="IPR011990">
    <property type="entry name" value="TPR-like_helical_dom_sf"/>
</dbReference>
<comment type="function">
    <text evidence="3">Regulates mitochondrial small subunit maturation by controlling 15S rRNA 5'-end processing. Localizes to the 5' precursor of the 15S rRNA in a position that is subsequently occupied by mS47 in the mature yeast mtSSU. Uses structure and sequence-specific RNA recognition, binding to a single-stranded region of the precursor and specifically recognizing bases -6 to -1. The exchange of Ccm1 for mS47 is coupled to the irreversible removal of precursor rRNA that is accompanied by conformational changes of the mitoribosomal proteins uS5m and mS26. These conformational changes signal completion of 5'-end rRNA processing through protection of the mature 5'-end of the 15S rRNA and stabilization of mS47. The removal of the 5' precursor together with the dissociation of Ccm1 may be catalyzed by the 5'-3' exoribonuclease Pet127. Involved in the specific removal of group I introns in mitochondrial encoded transcripts.</text>
</comment>
<gene>
    <name evidence="8" type="ORF">MSAN_00024500</name>
</gene>
<protein>
    <submittedName>
        <fullName evidence="8">Methyltransf-25 domain-containing protein</fullName>
    </submittedName>
</protein>